<dbReference type="InterPro" id="IPR029489">
    <property type="entry name" value="OGT/SEC/SPY_C"/>
</dbReference>
<dbReference type="EMBL" id="RJKX01000011">
    <property type="protein sequence ID" value="ROQ01038.1"/>
    <property type="molecule type" value="Genomic_DNA"/>
</dbReference>
<accession>A0A3N1MBN7</accession>
<dbReference type="InterPro" id="IPR019734">
    <property type="entry name" value="TPR_rpt"/>
</dbReference>
<keyword evidence="5 10" id="KW-0808">Transferase</keyword>
<dbReference type="RefSeq" id="WP_123687842.1">
    <property type="nucleotide sequence ID" value="NZ_AP019700.1"/>
</dbReference>
<dbReference type="AlphaFoldDB" id="A0A3N1MBN7"/>
<keyword evidence="6" id="KW-0677">Repeat</keyword>
<dbReference type="Gene3D" id="3.40.50.2000">
    <property type="entry name" value="Glycogen Phosphorylase B"/>
    <property type="match status" value="1"/>
</dbReference>
<dbReference type="SMART" id="SM00028">
    <property type="entry name" value="TPR"/>
    <property type="match status" value="7"/>
</dbReference>
<dbReference type="PROSITE" id="PS50005">
    <property type="entry name" value="TPR"/>
    <property type="match status" value="1"/>
</dbReference>
<keyword evidence="7 8" id="KW-0802">TPR repeat</keyword>
<evidence type="ECO:0000313" key="11">
    <source>
        <dbReference type="Proteomes" id="UP000278222"/>
    </source>
</evidence>
<comment type="caution">
    <text evidence="10">The sequence shown here is derived from an EMBL/GenBank/DDBJ whole genome shotgun (WGS) entry which is preliminary data.</text>
</comment>
<evidence type="ECO:0000256" key="8">
    <source>
        <dbReference type="PROSITE-ProRule" id="PRU00339"/>
    </source>
</evidence>
<dbReference type="InterPro" id="IPR011990">
    <property type="entry name" value="TPR-like_helical_dom_sf"/>
</dbReference>
<dbReference type="SUPFAM" id="SSF53756">
    <property type="entry name" value="UDP-Glycosyltransferase/glycogen phosphorylase"/>
    <property type="match status" value="1"/>
</dbReference>
<reference evidence="10 11" key="1">
    <citation type="submission" date="2018-11" db="EMBL/GenBank/DDBJ databases">
        <title>Genomic Encyclopedia of Type Strains, Phase IV (KMG-IV): sequencing the most valuable type-strain genomes for metagenomic binning, comparative biology and taxonomic classification.</title>
        <authorList>
            <person name="Goeker M."/>
        </authorList>
    </citation>
    <scope>NUCLEOTIDE SEQUENCE [LARGE SCALE GENOMIC DNA]</scope>
    <source>
        <strain evidence="10 11">DSM 5900</strain>
    </source>
</reference>
<comment type="pathway">
    <text evidence="1">Protein modification; protein glycosylation.</text>
</comment>
<dbReference type="OrthoDB" id="146908at2"/>
<organism evidence="10 11">
    <name type="scientific">Stella humosa</name>
    <dbReference type="NCBI Taxonomy" id="94"/>
    <lineage>
        <taxon>Bacteria</taxon>
        <taxon>Pseudomonadati</taxon>
        <taxon>Pseudomonadota</taxon>
        <taxon>Alphaproteobacteria</taxon>
        <taxon>Rhodospirillales</taxon>
        <taxon>Stellaceae</taxon>
        <taxon>Stella</taxon>
    </lineage>
</organism>
<dbReference type="Gene3D" id="3.40.50.11380">
    <property type="match status" value="1"/>
</dbReference>
<dbReference type="Pfam" id="PF13844">
    <property type="entry name" value="Glyco_transf_41"/>
    <property type="match status" value="2"/>
</dbReference>
<evidence type="ECO:0000256" key="1">
    <source>
        <dbReference type="ARBA" id="ARBA00004922"/>
    </source>
</evidence>
<name>A0A3N1MBN7_9PROT</name>
<dbReference type="EC" id="2.4.1.255" evidence="3"/>
<dbReference type="PANTHER" id="PTHR44835">
    <property type="entry name" value="UDP-N-ACETYLGLUCOSAMINE--PEPTIDE N-ACETYLGLUCOSAMINYLTRANSFERASE SPINDLY-RELATED"/>
    <property type="match status" value="1"/>
</dbReference>
<protein>
    <recommendedName>
        <fullName evidence="3">protein O-GlcNAc transferase</fullName>
        <ecNumber evidence="3">2.4.1.255</ecNumber>
    </recommendedName>
</protein>
<gene>
    <name evidence="10" type="ORF">EDC65_0210</name>
</gene>
<dbReference type="Proteomes" id="UP000278222">
    <property type="component" value="Unassembled WGS sequence"/>
</dbReference>
<comment type="similarity">
    <text evidence="2">Belongs to the glycosyltransferase 41 family. O-GlcNAc transferase subfamily.</text>
</comment>
<feature type="domain" description="O-GlcNAc transferase C-terminal" evidence="9">
    <location>
        <begin position="587"/>
        <end position="762"/>
    </location>
</feature>
<dbReference type="PANTHER" id="PTHR44835:SF1">
    <property type="entry name" value="PROTEIN O-GLCNAC TRANSFERASE"/>
    <property type="match status" value="1"/>
</dbReference>
<dbReference type="GO" id="GO:0097363">
    <property type="term" value="F:protein O-acetylglucosaminyltransferase activity"/>
    <property type="evidence" value="ECO:0007669"/>
    <property type="project" value="UniProtKB-EC"/>
</dbReference>
<dbReference type="Gene3D" id="1.25.40.10">
    <property type="entry name" value="Tetratricopeptide repeat domain"/>
    <property type="match status" value="2"/>
</dbReference>
<keyword evidence="11" id="KW-1185">Reference proteome</keyword>
<evidence type="ECO:0000259" key="9">
    <source>
        <dbReference type="Pfam" id="PF13844"/>
    </source>
</evidence>
<feature type="repeat" description="TPR" evidence="8">
    <location>
        <begin position="52"/>
        <end position="85"/>
    </location>
</feature>
<evidence type="ECO:0000256" key="6">
    <source>
        <dbReference type="ARBA" id="ARBA00022737"/>
    </source>
</evidence>
<dbReference type="Pfam" id="PF14559">
    <property type="entry name" value="TPR_19"/>
    <property type="match status" value="1"/>
</dbReference>
<dbReference type="Pfam" id="PF13432">
    <property type="entry name" value="TPR_16"/>
    <property type="match status" value="1"/>
</dbReference>
<evidence type="ECO:0000256" key="3">
    <source>
        <dbReference type="ARBA" id="ARBA00011970"/>
    </source>
</evidence>
<proteinExistence type="inferred from homology"/>
<evidence type="ECO:0000256" key="4">
    <source>
        <dbReference type="ARBA" id="ARBA00022676"/>
    </source>
</evidence>
<dbReference type="SUPFAM" id="SSF48452">
    <property type="entry name" value="TPR-like"/>
    <property type="match status" value="1"/>
</dbReference>
<feature type="domain" description="O-GlcNAc transferase C-terminal" evidence="9">
    <location>
        <begin position="408"/>
        <end position="564"/>
    </location>
</feature>
<sequence>MRRPERPDRSGGGRVPAWQKLAGDGMALRKAGDRDGAMAAYRQAAAVPGAPAAVFFNLGNALFDAGRWADAEAQFARARQLDPGLGETALQLARCAARQGRHAEAVEGFASALAATPDSFTGWLESGHALRQTGRLADAAAHYARAQAIAPARWEPHLAAARVLEESDRGDEAARHYHRALPLAPGGGRAVHWHMARYRLERGALPSALEAMRQALLALPGEQPAPGPDERAQMQIDLAEILLRLGLTGEAHVACEQASAATEEATLVRLADTAFRHNLWQEAQQVLKRNVALHPDSAAAHWNLAHALAESWQMQEALVALERAEALAPQEGARTMRASIAGRMGDADAALAIYREMAQSEATPSHMASSAAMSALYSDTLDAAAVAALHRGLFAPLGQGARAAASFGNDRDPGRRLRLGLVSADFHHQHPVNLFLQPVLARLDRQAFATTLYFTGTTHDEQTRLARGRVGGWVECATLSDRQLAGRIEADGIDLLLDLSGHTMRNRMALFARRAAPVQATFLGYPGSTGVPNIDWIIADGVVAPEDHAALYSERVMRLPHAVFCFAPEAGHPFPAFGEGHLLRPLTFGSFNNVPKLTPRTLRLWAGVLAAVPGSRLVLKAPSFKDPGAIDIFRQRLTALGVDPGRLEFRGPVGLADMMAEYADIDIALDPVPYNGGTTTMQALWMGAPVVALRGAGFVSRMGASFLTAAGLDDWIARDDRHYVEIAAAMARDRPRLLELKRGLRQRLLSRPGWDIDRYVRDFERALRAMWEDHCRQ</sequence>
<evidence type="ECO:0000313" key="10">
    <source>
        <dbReference type="EMBL" id="ROQ01038.1"/>
    </source>
</evidence>
<dbReference type="InterPro" id="IPR051939">
    <property type="entry name" value="Glycosyltr_41/O-GlcNAc_trsf"/>
</dbReference>
<evidence type="ECO:0000256" key="7">
    <source>
        <dbReference type="ARBA" id="ARBA00022803"/>
    </source>
</evidence>
<evidence type="ECO:0000256" key="2">
    <source>
        <dbReference type="ARBA" id="ARBA00005386"/>
    </source>
</evidence>
<evidence type="ECO:0000256" key="5">
    <source>
        <dbReference type="ARBA" id="ARBA00022679"/>
    </source>
</evidence>
<keyword evidence="4" id="KW-0328">Glycosyltransferase</keyword>